<dbReference type="Proteomes" id="UP000190683">
    <property type="component" value="Unassembled WGS sequence"/>
</dbReference>
<evidence type="ECO:0000259" key="1">
    <source>
        <dbReference type="PROSITE" id="PS51208"/>
    </source>
</evidence>
<accession>A0A1T0CLR6</accession>
<dbReference type="EMBL" id="MUYV01000015">
    <property type="protein sequence ID" value="OOS23298.1"/>
    <property type="molecule type" value="Genomic_DNA"/>
</dbReference>
<feature type="domain" description="Autotransporter" evidence="1">
    <location>
        <begin position="66"/>
        <end position="338"/>
    </location>
</feature>
<dbReference type="SUPFAM" id="SSF103515">
    <property type="entry name" value="Autotransporter"/>
    <property type="match status" value="1"/>
</dbReference>
<dbReference type="GO" id="GO:0019867">
    <property type="term" value="C:outer membrane"/>
    <property type="evidence" value="ECO:0007669"/>
    <property type="project" value="InterPro"/>
</dbReference>
<protein>
    <recommendedName>
        <fullName evidence="1">Autotransporter domain-containing protein</fullName>
    </recommendedName>
</protein>
<dbReference type="SMART" id="SM00869">
    <property type="entry name" value="Autotransporter"/>
    <property type="match status" value="1"/>
</dbReference>
<dbReference type="InterPro" id="IPR036709">
    <property type="entry name" value="Autotransporte_beta_dom_sf"/>
</dbReference>
<evidence type="ECO:0000313" key="2">
    <source>
        <dbReference type="EMBL" id="OOS23298.1"/>
    </source>
</evidence>
<sequence length="338" mass="35614">MDAAIADKVTDGDNTLADALIIDATNGNDTTLANMATQLQPLLSGSVNRLLADDVDRFAGSIFERSFEPNKTVWAKAIGNTGTLDAQNDLTGFDSNAWGVIAGADTAINDSNIGLAIAYGENDADSQALASHHAQADTLMGYLYANHSIANTTAHAHIGVGTAQIKGERRFDSAVAYSDYDADIIQAGFGISHQIGSDNRNLTPFVKIDYSQVKSDAYIETGADAYNLNIDAAKYQRLTSTTGIKAAAAVTPKLRLAALASVGVDNGDKRSDIDGSFVSFGDHRFGVAGHKIGKTVGTLGAGIQYQLTPATSLSLDYQGQWRDNYESHGGVIGIKSVF</sequence>
<dbReference type="PROSITE" id="PS51208">
    <property type="entry name" value="AUTOTRANSPORTER"/>
    <property type="match status" value="1"/>
</dbReference>
<name>A0A1T0CLR6_9GAMM</name>
<dbReference type="InterPro" id="IPR005546">
    <property type="entry name" value="Autotransporte_beta"/>
</dbReference>
<evidence type="ECO:0000313" key="3">
    <source>
        <dbReference type="Proteomes" id="UP000190683"/>
    </source>
</evidence>
<dbReference type="Pfam" id="PF03797">
    <property type="entry name" value="Autotransporter"/>
    <property type="match status" value="1"/>
</dbReference>
<comment type="caution">
    <text evidence="2">The sequence shown here is derived from an EMBL/GenBank/DDBJ whole genome shotgun (WGS) entry which is preliminary data.</text>
</comment>
<dbReference type="NCBIfam" id="TIGR01414">
    <property type="entry name" value="autotrans_barl"/>
    <property type="match status" value="1"/>
</dbReference>
<dbReference type="InterPro" id="IPR006315">
    <property type="entry name" value="OM_autotransptr_brl_dom"/>
</dbReference>
<dbReference type="AlphaFoldDB" id="A0A1T0CLR6"/>
<reference evidence="2 3" key="1">
    <citation type="submission" date="2017-02" db="EMBL/GenBank/DDBJ databases">
        <title>Draft genome sequence of Moraxella porci CCUG 54912T type strain.</title>
        <authorList>
            <person name="Salva-Serra F."/>
            <person name="Engstrom-Jakobsson H."/>
            <person name="Thorell K."/>
            <person name="Jaen-Luchoro D."/>
            <person name="Gonzales-Siles L."/>
            <person name="Karlsson R."/>
            <person name="Yazdan S."/>
            <person name="Boulund F."/>
            <person name="Johnning A."/>
            <person name="Engstrand L."/>
            <person name="Kristiansson E."/>
            <person name="Moore E."/>
        </authorList>
    </citation>
    <scope>NUCLEOTIDE SEQUENCE [LARGE SCALE GENOMIC DNA]</scope>
    <source>
        <strain evidence="2 3">CCUG 54912</strain>
    </source>
</reference>
<keyword evidence="3" id="KW-1185">Reference proteome</keyword>
<proteinExistence type="predicted"/>
<dbReference type="STRING" id="573983.B0681_09760"/>
<organism evidence="2 3">
    <name type="scientific">Moraxella porci DSM 25326</name>
    <dbReference type="NCBI Taxonomy" id="573983"/>
    <lineage>
        <taxon>Bacteria</taxon>
        <taxon>Pseudomonadati</taxon>
        <taxon>Pseudomonadota</taxon>
        <taxon>Gammaproteobacteria</taxon>
        <taxon>Moraxellales</taxon>
        <taxon>Moraxellaceae</taxon>
        <taxon>Moraxella</taxon>
    </lineage>
</organism>
<dbReference type="Gene3D" id="2.40.128.130">
    <property type="entry name" value="Autotransporter beta-domain"/>
    <property type="match status" value="1"/>
</dbReference>
<gene>
    <name evidence="2" type="ORF">B0681_09760</name>
</gene>